<dbReference type="SUPFAM" id="SSF118375">
    <property type="entry name" value="Synuclein"/>
    <property type="match status" value="1"/>
</dbReference>
<name>A0A4Z2EZC4_9TELE</name>
<dbReference type="EMBL" id="SRLO01002018">
    <property type="protein sequence ID" value="TNN34209.1"/>
    <property type="molecule type" value="Genomic_DNA"/>
</dbReference>
<sequence length="113" mass="11659">MRTALSVVLTCCPPAPLALVVSILRSLEFIVLFIPLAADIVSPLYRQMKASHANRISMDTLKSTEQANAAADSAVAGANEAAQAAVDGVENAAVASGFADLPKPEAEPTEQAP</sequence>
<gene>
    <name evidence="1" type="ORF">EYF80_055627</name>
</gene>
<evidence type="ECO:0000313" key="2">
    <source>
        <dbReference type="Proteomes" id="UP000314294"/>
    </source>
</evidence>
<accession>A0A4Z2EZC4</accession>
<organism evidence="1 2">
    <name type="scientific">Liparis tanakae</name>
    <name type="common">Tanaka's snailfish</name>
    <dbReference type="NCBI Taxonomy" id="230148"/>
    <lineage>
        <taxon>Eukaryota</taxon>
        <taxon>Metazoa</taxon>
        <taxon>Chordata</taxon>
        <taxon>Craniata</taxon>
        <taxon>Vertebrata</taxon>
        <taxon>Euteleostomi</taxon>
        <taxon>Actinopterygii</taxon>
        <taxon>Neopterygii</taxon>
        <taxon>Teleostei</taxon>
        <taxon>Neoteleostei</taxon>
        <taxon>Acanthomorphata</taxon>
        <taxon>Eupercaria</taxon>
        <taxon>Perciformes</taxon>
        <taxon>Cottioidei</taxon>
        <taxon>Cottales</taxon>
        <taxon>Liparidae</taxon>
        <taxon>Liparis</taxon>
    </lineage>
</organism>
<protein>
    <submittedName>
        <fullName evidence="1">Uncharacterized protein</fullName>
    </submittedName>
</protein>
<dbReference type="AlphaFoldDB" id="A0A4Z2EZC4"/>
<reference evidence="1 2" key="1">
    <citation type="submission" date="2019-03" db="EMBL/GenBank/DDBJ databases">
        <title>First draft genome of Liparis tanakae, snailfish: a comprehensive survey of snailfish specific genes.</title>
        <authorList>
            <person name="Kim W."/>
            <person name="Song I."/>
            <person name="Jeong J.-H."/>
            <person name="Kim D."/>
            <person name="Kim S."/>
            <person name="Ryu S."/>
            <person name="Song J.Y."/>
            <person name="Lee S.K."/>
        </authorList>
    </citation>
    <scope>NUCLEOTIDE SEQUENCE [LARGE SCALE GENOMIC DNA]</scope>
    <source>
        <tissue evidence="1">Muscle</tissue>
    </source>
</reference>
<evidence type="ECO:0000313" key="1">
    <source>
        <dbReference type="EMBL" id="TNN34209.1"/>
    </source>
</evidence>
<dbReference type="Gene3D" id="1.10.287.700">
    <property type="entry name" value="Helix hairpin bin"/>
    <property type="match status" value="1"/>
</dbReference>
<keyword evidence="2" id="KW-1185">Reference proteome</keyword>
<dbReference type="Proteomes" id="UP000314294">
    <property type="component" value="Unassembled WGS sequence"/>
</dbReference>
<proteinExistence type="predicted"/>
<comment type="caution">
    <text evidence="1">The sequence shown here is derived from an EMBL/GenBank/DDBJ whole genome shotgun (WGS) entry which is preliminary data.</text>
</comment>